<feature type="compositionally biased region" description="Basic and acidic residues" evidence="1">
    <location>
        <begin position="135"/>
        <end position="144"/>
    </location>
</feature>
<feature type="compositionally biased region" description="Basic residues" evidence="1">
    <location>
        <begin position="76"/>
        <end position="86"/>
    </location>
</feature>
<evidence type="ECO:0000313" key="2">
    <source>
        <dbReference type="EMBL" id="PVI06983.1"/>
    </source>
</evidence>
<dbReference type="EMBL" id="KZ805306">
    <property type="protein sequence ID" value="PVI06983.1"/>
    <property type="molecule type" value="Genomic_DNA"/>
</dbReference>
<accession>A0A2V1E8X3</accession>
<reference evidence="2 3" key="1">
    <citation type="journal article" date="2018" name="Sci. Rep.">
        <title>Comparative genomics provides insights into the lifestyle and reveals functional heterogeneity of dark septate endophytic fungi.</title>
        <authorList>
            <person name="Knapp D.G."/>
            <person name="Nemeth J.B."/>
            <person name="Barry K."/>
            <person name="Hainaut M."/>
            <person name="Henrissat B."/>
            <person name="Johnson J."/>
            <person name="Kuo A."/>
            <person name="Lim J.H.P."/>
            <person name="Lipzen A."/>
            <person name="Nolan M."/>
            <person name="Ohm R.A."/>
            <person name="Tamas L."/>
            <person name="Grigoriev I.V."/>
            <person name="Spatafora J.W."/>
            <person name="Nagy L.G."/>
            <person name="Kovacs G.M."/>
        </authorList>
    </citation>
    <scope>NUCLEOTIDE SEQUENCE [LARGE SCALE GENOMIC DNA]</scope>
    <source>
        <strain evidence="2 3">DSE2036</strain>
    </source>
</reference>
<dbReference type="OrthoDB" id="3050608at2759"/>
<feature type="compositionally biased region" description="Pro residues" evidence="1">
    <location>
        <begin position="94"/>
        <end position="105"/>
    </location>
</feature>
<feature type="compositionally biased region" description="Basic and acidic residues" evidence="1">
    <location>
        <begin position="153"/>
        <end position="181"/>
    </location>
</feature>
<feature type="compositionally biased region" description="Basic residues" evidence="1">
    <location>
        <begin position="114"/>
        <end position="125"/>
    </location>
</feature>
<gene>
    <name evidence="2" type="ORF">DM02DRAFT_723932</name>
</gene>
<feature type="compositionally biased region" description="Polar residues" evidence="1">
    <location>
        <begin position="1"/>
        <end position="24"/>
    </location>
</feature>
<proteinExistence type="predicted"/>
<feature type="compositionally biased region" description="Basic and acidic residues" evidence="1">
    <location>
        <begin position="25"/>
        <end position="35"/>
    </location>
</feature>
<name>A0A2V1E8X3_9PLEO</name>
<dbReference type="AlphaFoldDB" id="A0A2V1E8X3"/>
<keyword evidence="3" id="KW-1185">Reference proteome</keyword>
<sequence>MNSLPTTTTQTNDPAAASSTANPTQKEDYLDKALDSAEKKYGGEWGQDTQKHRGLNEKIVSNAQKHTNRPMVHATSSRKKLAKMFRIKSQTKPSSPPPPPPPPPESSSSSQQQPKHKPMSSKPPKKPSSSSSSSPDKKSDDLIRRKNITTTNNKDDHNHHGDNTTAANEDKNTTSWSHRLDEKWNRKIRPVIERMNGVM</sequence>
<organism evidence="2 3">
    <name type="scientific">Periconia macrospinosa</name>
    <dbReference type="NCBI Taxonomy" id="97972"/>
    <lineage>
        <taxon>Eukaryota</taxon>
        <taxon>Fungi</taxon>
        <taxon>Dikarya</taxon>
        <taxon>Ascomycota</taxon>
        <taxon>Pezizomycotina</taxon>
        <taxon>Dothideomycetes</taxon>
        <taxon>Pleosporomycetidae</taxon>
        <taxon>Pleosporales</taxon>
        <taxon>Massarineae</taxon>
        <taxon>Periconiaceae</taxon>
        <taxon>Periconia</taxon>
    </lineage>
</organism>
<protein>
    <submittedName>
        <fullName evidence="2">Uncharacterized protein</fullName>
    </submittedName>
</protein>
<feature type="region of interest" description="Disordered" evidence="1">
    <location>
        <begin position="1"/>
        <end position="35"/>
    </location>
</feature>
<dbReference type="Proteomes" id="UP000244855">
    <property type="component" value="Unassembled WGS sequence"/>
</dbReference>
<evidence type="ECO:0000313" key="3">
    <source>
        <dbReference type="Proteomes" id="UP000244855"/>
    </source>
</evidence>
<feature type="region of interest" description="Disordered" evidence="1">
    <location>
        <begin position="61"/>
        <end position="181"/>
    </location>
</feature>
<evidence type="ECO:0000256" key="1">
    <source>
        <dbReference type="SAM" id="MobiDB-lite"/>
    </source>
</evidence>